<proteinExistence type="predicted"/>
<dbReference type="RefSeq" id="XP_058325353.1">
    <property type="nucleotide sequence ID" value="XM_058479830.1"/>
</dbReference>
<evidence type="ECO:0000313" key="2">
    <source>
        <dbReference type="EMBL" id="KAJ5214856.1"/>
    </source>
</evidence>
<dbReference type="GeneID" id="83207134"/>
<dbReference type="AlphaFoldDB" id="A0A9W9N7V9"/>
<keyword evidence="3" id="KW-1185">Reference proteome</keyword>
<reference evidence="2" key="2">
    <citation type="journal article" date="2023" name="IMA Fungus">
        <title>Comparative genomic study of the Penicillium genus elucidates a diverse pangenome and 15 lateral gene transfer events.</title>
        <authorList>
            <person name="Petersen C."/>
            <person name="Sorensen T."/>
            <person name="Nielsen M.R."/>
            <person name="Sondergaard T.E."/>
            <person name="Sorensen J.L."/>
            <person name="Fitzpatrick D.A."/>
            <person name="Frisvad J.C."/>
            <person name="Nielsen K.L."/>
        </authorList>
    </citation>
    <scope>NUCLEOTIDE SEQUENCE</scope>
    <source>
        <strain evidence="2">IBT 19713</strain>
    </source>
</reference>
<evidence type="ECO:0000256" key="1">
    <source>
        <dbReference type="SAM" id="MobiDB-lite"/>
    </source>
</evidence>
<reference evidence="2" key="1">
    <citation type="submission" date="2022-11" db="EMBL/GenBank/DDBJ databases">
        <authorList>
            <person name="Petersen C."/>
        </authorList>
    </citation>
    <scope>NUCLEOTIDE SEQUENCE</scope>
    <source>
        <strain evidence="2">IBT 19713</strain>
    </source>
</reference>
<evidence type="ECO:0008006" key="4">
    <source>
        <dbReference type="Google" id="ProtNLM"/>
    </source>
</evidence>
<feature type="compositionally biased region" description="Polar residues" evidence="1">
    <location>
        <begin position="90"/>
        <end position="102"/>
    </location>
</feature>
<gene>
    <name evidence="2" type="ORF">N7468_010535</name>
</gene>
<accession>A0A9W9N7V9</accession>
<dbReference type="OrthoDB" id="4338216at2759"/>
<sequence length="380" mass="41086">MATVIGDWISTGPTWTLQSSKHASTELHAGHAASRLELQTTMANIDETFISTEGDIVTRLSSIKKIATHPAGDTSAGQTQETIYSTVSYSVEENSPRQSPSGINPEAPAFTPASHSVPTAQKAEIVKGIRTPKEFLDSLKMMEINKKINAAGEKRRVVLKNLPENAKLTDVFCLVFGGQIDRVTMNGREANVDFLTAASAQNYYDKVSRGIRVDGHLITVEQGVSPKLTSHILSCVDSGTTRVVHAIVPPHMTVTELYDSAKELNLERLEYRLEPTAAKEARAWFFFCGITDGYDMMRKLIIEPEVEHLPLLAQLHAGPVRCTADWFHGDGMVSSPMAKATVVEAQAEADSDMAAGGAAGNAAEPEADADAADNGFEIYV</sequence>
<comment type="caution">
    <text evidence="2">The sequence shown here is derived from an EMBL/GenBank/DDBJ whole genome shotgun (WGS) entry which is preliminary data.</text>
</comment>
<organism evidence="2 3">
    <name type="scientific">Penicillium chermesinum</name>
    <dbReference type="NCBI Taxonomy" id="63820"/>
    <lineage>
        <taxon>Eukaryota</taxon>
        <taxon>Fungi</taxon>
        <taxon>Dikarya</taxon>
        <taxon>Ascomycota</taxon>
        <taxon>Pezizomycotina</taxon>
        <taxon>Eurotiomycetes</taxon>
        <taxon>Eurotiomycetidae</taxon>
        <taxon>Eurotiales</taxon>
        <taxon>Aspergillaceae</taxon>
        <taxon>Penicillium</taxon>
    </lineage>
</organism>
<dbReference type="EMBL" id="JAPQKS010000009">
    <property type="protein sequence ID" value="KAJ5214856.1"/>
    <property type="molecule type" value="Genomic_DNA"/>
</dbReference>
<feature type="region of interest" description="Disordered" evidence="1">
    <location>
        <begin position="90"/>
        <end position="118"/>
    </location>
</feature>
<protein>
    <recommendedName>
        <fullName evidence="4">RRM domain-containing protein</fullName>
    </recommendedName>
</protein>
<name>A0A9W9N7V9_9EURO</name>
<dbReference type="Proteomes" id="UP001150941">
    <property type="component" value="Unassembled WGS sequence"/>
</dbReference>
<evidence type="ECO:0000313" key="3">
    <source>
        <dbReference type="Proteomes" id="UP001150941"/>
    </source>
</evidence>